<dbReference type="InterPro" id="IPR012337">
    <property type="entry name" value="RNaseH-like_sf"/>
</dbReference>
<evidence type="ECO:0000313" key="2">
    <source>
        <dbReference type="EMBL" id="VAX01644.1"/>
    </source>
</evidence>
<reference evidence="2" key="1">
    <citation type="submission" date="2018-06" db="EMBL/GenBank/DDBJ databases">
        <authorList>
            <person name="Zhirakovskaya E."/>
        </authorList>
    </citation>
    <scope>NUCLEOTIDE SEQUENCE</scope>
</reference>
<feature type="domain" description="Transposase IS4-like" evidence="1">
    <location>
        <begin position="183"/>
        <end position="347"/>
    </location>
</feature>
<dbReference type="InterPro" id="IPR002559">
    <property type="entry name" value="Transposase_11"/>
</dbReference>
<dbReference type="PANTHER" id="PTHR33258">
    <property type="entry name" value="TRANSPOSASE INSL FOR INSERTION SEQUENCE ELEMENT IS186A-RELATED"/>
    <property type="match status" value="1"/>
</dbReference>
<dbReference type="GO" id="GO:0004803">
    <property type="term" value="F:transposase activity"/>
    <property type="evidence" value="ECO:0007669"/>
    <property type="project" value="InterPro"/>
</dbReference>
<protein>
    <recommendedName>
        <fullName evidence="1">Transposase IS4-like domain-containing protein</fullName>
    </recommendedName>
</protein>
<proteinExistence type="predicted"/>
<dbReference type="GO" id="GO:0003677">
    <property type="term" value="F:DNA binding"/>
    <property type="evidence" value="ECO:0007669"/>
    <property type="project" value="InterPro"/>
</dbReference>
<organism evidence="2">
    <name type="scientific">hydrothermal vent metagenome</name>
    <dbReference type="NCBI Taxonomy" id="652676"/>
    <lineage>
        <taxon>unclassified sequences</taxon>
        <taxon>metagenomes</taxon>
        <taxon>ecological metagenomes</taxon>
    </lineage>
</organism>
<evidence type="ECO:0000259" key="1">
    <source>
        <dbReference type="Pfam" id="PF01609"/>
    </source>
</evidence>
<name>A0A3B1AP39_9ZZZZ</name>
<sequence length="440" mass="50641">MKENISLNEHIAAHCHDSMEIALSAERHPLWARSCPEMSDIEFIHFGLLRGIGCDDSGRDFLQTIDDIHNQQLPVSTYFNSLKSPRRMHMLEAVEKQSYRLHCHTLASHEIDYLKQFPELDQYTVEAADGHFIDHACHTEKGKNGKVYAAGFIYSMNLRNGLLKPLCCVTNGTKRNQDDARRHVHQIPALRKHIEKQNDETNKSEKCLYVYDKAVTDYGWWDHQKQHENYMISVLKENSVATFFESIPFGSQSEINIGIEGYSTYENGGIKFSLIKYRDPETQILHRFVTTLPISINPGTIAILYFKRWTIEKAFNNSKSNLKERKAWSPDFNALKNQMRLTSMTYNQMRVFEEVSKIQDSGLVHPSDKKYTKALEKRDQVAKKLGNFVNPLLFQSRIVRISSYTIRAVQNAITTGKSLVWIMGALVARLVSGVRKVVEH</sequence>
<dbReference type="AlphaFoldDB" id="A0A3B1AP39"/>
<dbReference type="Pfam" id="PF01609">
    <property type="entry name" value="DDE_Tnp_1"/>
    <property type="match status" value="1"/>
</dbReference>
<dbReference type="EMBL" id="UOFV01000263">
    <property type="protein sequence ID" value="VAX01644.1"/>
    <property type="molecule type" value="Genomic_DNA"/>
</dbReference>
<gene>
    <name evidence="2" type="ORF">MNBD_GAMMA19-1770</name>
</gene>
<accession>A0A3B1AP39</accession>
<dbReference type="GO" id="GO:0006313">
    <property type="term" value="P:DNA transposition"/>
    <property type="evidence" value="ECO:0007669"/>
    <property type="project" value="InterPro"/>
</dbReference>
<dbReference type="PANTHER" id="PTHR33258:SF1">
    <property type="entry name" value="TRANSPOSASE INSL FOR INSERTION SEQUENCE ELEMENT IS186A-RELATED"/>
    <property type="match status" value="1"/>
</dbReference>
<dbReference type="SUPFAM" id="SSF53098">
    <property type="entry name" value="Ribonuclease H-like"/>
    <property type="match status" value="1"/>
</dbReference>